<dbReference type="Proteomes" id="UP000015106">
    <property type="component" value="Chromosome 5"/>
</dbReference>
<protein>
    <submittedName>
        <fullName evidence="1">Uncharacterized protein</fullName>
    </submittedName>
</protein>
<name>A0A8R7QLV9_TRIUA</name>
<accession>A0A8R7QLV9</accession>
<keyword evidence="2" id="KW-1185">Reference proteome</keyword>
<dbReference type="AlphaFoldDB" id="A0A8R7QLV9"/>
<dbReference type="EnsemblPlants" id="TuG1812G0500005341.01.T01">
    <property type="protein sequence ID" value="TuG1812G0500005341.01.T01"/>
    <property type="gene ID" value="TuG1812G0500005341.01"/>
</dbReference>
<reference evidence="1" key="3">
    <citation type="submission" date="2022-06" db="UniProtKB">
        <authorList>
            <consortium name="EnsemblPlants"/>
        </authorList>
    </citation>
    <scope>IDENTIFICATION</scope>
</reference>
<reference evidence="2" key="1">
    <citation type="journal article" date="2013" name="Nature">
        <title>Draft genome of the wheat A-genome progenitor Triticum urartu.</title>
        <authorList>
            <person name="Ling H.Q."/>
            <person name="Zhao S."/>
            <person name="Liu D."/>
            <person name="Wang J."/>
            <person name="Sun H."/>
            <person name="Zhang C."/>
            <person name="Fan H."/>
            <person name="Li D."/>
            <person name="Dong L."/>
            <person name="Tao Y."/>
            <person name="Gao C."/>
            <person name="Wu H."/>
            <person name="Li Y."/>
            <person name="Cui Y."/>
            <person name="Guo X."/>
            <person name="Zheng S."/>
            <person name="Wang B."/>
            <person name="Yu K."/>
            <person name="Liang Q."/>
            <person name="Yang W."/>
            <person name="Lou X."/>
            <person name="Chen J."/>
            <person name="Feng M."/>
            <person name="Jian J."/>
            <person name="Zhang X."/>
            <person name="Luo G."/>
            <person name="Jiang Y."/>
            <person name="Liu J."/>
            <person name="Wang Z."/>
            <person name="Sha Y."/>
            <person name="Zhang B."/>
            <person name="Wu H."/>
            <person name="Tang D."/>
            <person name="Shen Q."/>
            <person name="Xue P."/>
            <person name="Zou S."/>
            <person name="Wang X."/>
            <person name="Liu X."/>
            <person name="Wang F."/>
            <person name="Yang Y."/>
            <person name="An X."/>
            <person name="Dong Z."/>
            <person name="Zhang K."/>
            <person name="Zhang X."/>
            <person name="Luo M.C."/>
            <person name="Dvorak J."/>
            <person name="Tong Y."/>
            <person name="Wang J."/>
            <person name="Yang H."/>
            <person name="Li Z."/>
            <person name="Wang D."/>
            <person name="Zhang A."/>
            <person name="Wang J."/>
        </authorList>
    </citation>
    <scope>NUCLEOTIDE SEQUENCE</scope>
    <source>
        <strain evidence="2">cv. G1812</strain>
    </source>
</reference>
<proteinExistence type="predicted"/>
<dbReference type="Gramene" id="TuG1812G0500005341.01.T01">
    <property type="protein sequence ID" value="TuG1812G0500005341.01.T01"/>
    <property type="gene ID" value="TuG1812G0500005341.01"/>
</dbReference>
<evidence type="ECO:0000313" key="2">
    <source>
        <dbReference type="Proteomes" id="UP000015106"/>
    </source>
</evidence>
<sequence length="105" mass="11648">GRSLHDFDVGLSLYVDRRASGPRFPSRRWPLHRPSDDASSASALRMWDHTTTDHMVGSSCRAPDTPNLRHIMIGYGGYEMITWATSHGPRQLQIRGGCVSSLGVL</sequence>
<organism evidence="1 2">
    <name type="scientific">Triticum urartu</name>
    <name type="common">Red wild einkorn</name>
    <name type="synonym">Crithodium urartu</name>
    <dbReference type="NCBI Taxonomy" id="4572"/>
    <lineage>
        <taxon>Eukaryota</taxon>
        <taxon>Viridiplantae</taxon>
        <taxon>Streptophyta</taxon>
        <taxon>Embryophyta</taxon>
        <taxon>Tracheophyta</taxon>
        <taxon>Spermatophyta</taxon>
        <taxon>Magnoliopsida</taxon>
        <taxon>Liliopsida</taxon>
        <taxon>Poales</taxon>
        <taxon>Poaceae</taxon>
        <taxon>BOP clade</taxon>
        <taxon>Pooideae</taxon>
        <taxon>Triticodae</taxon>
        <taxon>Triticeae</taxon>
        <taxon>Triticinae</taxon>
        <taxon>Triticum</taxon>
    </lineage>
</organism>
<reference evidence="1" key="2">
    <citation type="submission" date="2018-03" db="EMBL/GenBank/DDBJ databases">
        <title>The Triticum urartu genome reveals the dynamic nature of wheat genome evolution.</title>
        <authorList>
            <person name="Ling H."/>
            <person name="Ma B."/>
            <person name="Shi X."/>
            <person name="Liu H."/>
            <person name="Dong L."/>
            <person name="Sun H."/>
            <person name="Cao Y."/>
            <person name="Gao Q."/>
            <person name="Zheng S."/>
            <person name="Li Y."/>
            <person name="Yu Y."/>
            <person name="Du H."/>
            <person name="Qi M."/>
            <person name="Li Y."/>
            <person name="Yu H."/>
            <person name="Cui Y."/>
            <person name="Wang N."/>
            <person name="Chen C."/>
            <person name="Wu H."/>
            <person name="Zhao Y."/>
            <person name="Zhang J."/>
            <person name="Li Y."/>
            <person name="Zhou W."/>
            <person name="Zhang B."/>
            <person name="Hu W."/>
            <person name="Eijk M."/>
            <person name="Tang J."/>
            <person name="Witsenboer H."/>
            <person name="Zhao S."/>
            <person name="Li Z."/>
            <person name="Zhang A."/>
            <person name="Wang D."/>
            <person name="Liang C."/>
        </authorList>
    </citation>
    <scope>NUCLEOTIDE SEQUENCE [LARGE SCALE GENOMIC DNA]</scope>
    <source>
        <strain evidence="1">cv. G1812</strain>
    </source>
</reference>
<evidence type="ECO:0000313" key="1">
    <source>
        <dbReference type="EnsemblPlants" id="TuG1812G0500005341.01.T01"/>
    </source>
</evidence>